<keyword evidence="3" id="KW-1185">Reference proteome</keyword>
<proteinExistence type="predicted"/>
<name>A0A5C5XP01_9PLAN</name>
<evidence type="ECO:0000313" key="3">
    <source>
        <dbReference type="Proteomes" id="UP000317238"/>
    </source>
</evidence>
<organism evidence="2 3">
    <name type="scientific">Crateriforma conspicua</name>
    <dbReference type="NCBI Taxonomy" id="2527996"/>
    <lineage>
        <taxon>Bacteria</taxon>
        <taxon>Pseudomonadati</taxon>
        <taxon>Planctomycetota</taxon>
        <taxon>Planctomycetia</taxon>
        <taxon>Planctomycetales</taxon>
        <taxon>Planctomycetaceae</taxon>
        <taxon>Crateriforma</taxon>
    </lineage>
</organism>
<protein>
    <submittedName>
        <fullName evidence="2">Uncharacterized protein</fullName>
    </submittedName>
</protein>
<feature type="transmembrane region" description="Helical" evidence="1">
    <location>
        <begin position="56"/>
        <end position="75"/>
    </location>
</feature>
<gene>
    <name evidence="2" type="ORF">Pan14r_54380</name>
</gene>
<feature type="transmembrane region" description="Helical" evidence="1">
    <location>
        <begin position="81"/>
        <end position="99"/>
    </location>
</feature>
<keyword evidence="1" id="KW-1133">Transmembrane helix</keyword>
<dbReference type="AlphaFoldDB" id="A0A5C5XP01"/>
<evidence type="ECO:0000313" key="2">
    <source>
        <dbReference type="EMBL" id="TWT64936.1"/>
    </source>
</evidence>
<keyword evidence="1" id="KW-0812">Transmembrane</keyword>
<keyword evidence="1" id="KW-0472">Membrane</keyword>
<accession>A0A5C5XP01</accession>
<reference evidence="2 3" key="1">
    <citation type="submission" date="2019-02" db="EMBL/GenBank/DDBJ databases">
        <title>Deep-cultivation of Planctomycetes and their phenomic and genomic characterization uncovers novel biology.</title>
        <authorList>
            <person name="Wiegand S."/>
            <person name="Jogler M."/>
            <person name="Boedeker C."/>
            <person name="Pinto D."/>
            <person name="Vollmers J."/>
            <person name="Rivas-Marin E."/>
            <person name="Kohn T."/>
            <person name="Peeters S.H."/>
            <person name="Heuer A."/>
            <person name="Rast P."/>
            <person name="Oberbeckmann S."/>
            <person name="Bunk B."/>
            <person name="Jeske O."/>
            <person name="Meyerdierks A."/>
            <person name="Storesund J.E."/>
            <person name="Kallscheuer N."/>
            <person name="Luecker S."/>
            <person name="Lage O.M."/>
            <person name="Pohl T."/>
            <person name="Merkel B.J."/>
            <person name="Hornburger P."/>
            <person name="Mueller R.-W."/>
            <person name="Bruemmer F."/>
            <person name="Labrenz M."/>
            <person name="Spormann A.M."/>
            <person name="Op Den Camp H."/>
            <person name="Overmann J."/>
            <person name="Amann R."/>
            <person name="Jetten M.S.M."/>
            <person name="Mascher T."/>
            <person name="Medema M.H."/>
            <person name="Devos D.P."/>
            <person name="Kaster A.-K."/>
            <person name="Ovreas L."/>
            <person name="Rohde M."/>
            <person name="Galperin M.Y."/>
            <person name="Jogler C."/>
        </authorList>
    </citation>
    <scope>NUCLEOTIDE SEQUENCE [LARGE SCALE GENOMIC DNA]</scope>
    <source>
        <strain evidence="2 3">Pan14r</strain>
    </source>
</reference>
<sequence>MLTATAVAFFLAIHSVYPVLPIDYTFYIRLYALIGIASGIAASYVRYLVSNARVSLGSIAMLLVMPYCFVVFLAIDVNPPVAALATLMFGFILIAGCLGRSTLTRRVSTDNYAVHRSGGNPFADG</sequence>
<dbReference type="EMBL" id="SJPL01000003">
    <property type="protein sequence ID" value="TWT64936.1"/>
    <property type="molecule type" value="Genomic_DNA"/>
</dbReference>
<comment type="caution">
    <text evidence="2">The sequence shown here is derived from an EMBL/GenBank/DDBJ whole genome shotgun (WGS) entry which is preliminary data.</text>
</comment>
<feature type="transmembrane region" description="Helical" evidence="1">
    <location>
        <begin position="28"/>
        <end position="49"/>
    </location>
</feature>
<dbReference type="Proteomes" id="UP000317238">
    <property type="component" value="Unassembled WGS sequence"/>
</dbReference>
<evidence type="ECO:0000256" key="1">
    <source>
        <dbReference type="SAM" id="Phobius"/>
    </source>
</evidence>